<comment type="caution">
    <text evidence="1">The sequence shown here is derived from an EMBL/GenBank/DDBJ whole genome shotgun (WGS) entry which is preliminary data.</text>
</comment>
<name>A0ACC1QPP9_9HYPO</name>
<evidence type="ECO:0000313" key="2">
    <source>
        <dbReference type="Proteomes" id="UP001148737"/>
    </source>
</evidence>
<organism evidence="1 2">
    <name type="scientific">Lecanicillium saksenae</name>
    <dbReference type="NCBI Taxonomy" id="468837"/>
    <lineage>
        <taxon>Eukaryota</taxon>
        <taxon>Fungi</taxon>
        <taxon>Dikarya</taxon>
        <taxon>Ascomycota</taxon>
        <taxon>Pezizomycotina</taxon>
        <taxon>Sordariomycetes</taxon>
        <taxon>Hypocreomycetidae</taxon>
        <taxon>Hypocreales</taxon>
        <taxon>Cordycipitaceae</taxon>
        <taxon>Lecanicillium</taxon>
    </lineage>
</organism>
<dbReference type="EMBL" id="JANAKD010000900">
    <property type="protein sequence ID" value="KAJ3486452.1"/>
    <property type="molecule type" value="Genomic_DNA"/>
</dbReference>
<keyword evidence="2" id="KW-1185">Reference proteome</keyword>
<reference evidence="1" key="1">
    <citation type="submission" date="2022-07" db="EMBL/GenBank/DDBJ databases">
        <title>Genome Sequence of Lecanicillium saksenae.</title>
        <authorList>
            <person name="Buettner E."/>
        </authorList>
    </citation>
    <scope>NUCLEOTIDE SEQUENCE</scope>
    <source>
        <strain evidence="1">VT-O1</strain>
    </source>
</reference>
<accession>A0ACC1QPP9</accession>
<gene>
    <name evidence="1" type="ORF">NLG97_g6613</name>
</gene>
<dbReference type="Proteomes" id="UP001148737">
    <property type="component" value="Unassembled WGS sequence"/>
</dbReference>
<protein>
    <submittedName>
        <fullName evidence="1">Uncharacterized protein</fullName>
    </submittedName>
</protein>
<evidence type="ECO:0000313" key="1">
    <source>
        <dbReference type="EMBL" id="KAJ3486452.1"/>
    </source>
</evidence>
<sequence length="538" mass="60047">MVSTNTCDACYGSKKKCDASSPSCTRCARLKITCTGRDRTRYIFKEHFASPPSREKLQHRSGARTRRQTPVSPDPCFEIITAPPPPTRRSPDHCATSRREEQENCSKTLSRRFSAALNIGDPKFDLSSLADWLAQVPERLGADSLLDKTAAAFLDAFDRLQSEREVTGPSPAYNVALLLLDSTLQDESRPKSVYLLITLFMLHMVQKWTMNSAEHYISHLTCICQVLNDTVKEGWGEPLAQSVRLSLIRIVCVESIINSSLALDRRNLQSLKCDSGPYMPLDEENGQAIESLELPFLLRISYILRSPGKNYDELSQAYARLKTEGPFTRRRYQSLAGISRMAGMNRFGLVQAETRLGIAHTTILGILLVLNACLSAMEPMNTDLRKEAVTIGQEAIQMSHKMLQGPPQCEGFCPIALMASWIATDDPDITYNVFSTAKEHNSYWADPAYMDQAKTLKKQLLQLPVQNSMGESSDHFQNYGLAVSYSTHGSHYGGRNQDAFPSLSHEPRNQVFDIDSRVSSFSGQLSPLSDIHSWSSAM</sequence>
<proteinExistence type="predicted"/>